<feature type="chain" id="PRO_5020955017" description="Lipoprotein" evidence="1">
    <location>
        <begin position="30"/>
        <end position="114"/>
    </location>
</feature>
<comment type="caution">
    <text evidence="2">The sequence shown here is derived from an EMBL/GenBank/DDBJ whole genome shotgun (WGS) entry which is preliminary data.</text>
</comment>
<dbReference type="OrthoDB" id="7874614at2"/>
<accession>A0A4R6B2X4</accession>
<keyword evidence="3" id="KW-1185">Reference proteome</keyword>
<dbReference type="EMBL" id="SMZO01000008">
    <property type="protein sequence ID" value="TDL90524.1"/>
    <property type="molecule type" value="Genomic_DNA"/>
</dbReference>
<organism evidence="2 3">
    <name type="scientific">Meridianimarinicoccus aquatilis</name>
    <dbReference type="NCBI Taxonomy" id="2552766"/>
    <lineage>
        <taxon>Bacteria</taxon>
        <taxon>Pseudomonadati</taxon>
        <taxon>Pseudomonadota</taxon>
        <taxon>Alphaproteobacteria</taxon>
        <taxon>Rhodobacterales</taxon>
        <taxon>Paracoccaceae</taxon>
        <taxon>Meridianimarinicoccus</taxon>
    </lineage>
</organism>
<evidence type="ECO:0000313" key="2">
    <source>
        <dbReference type="EMBL" id="TDL90524.1"/>
    </source>
</evidence>
<protein>
    <recommendedName>
        <fullName evidence="4">Lipoprotein</fullName>
    </recommendedName>
</protein>
<dbReference type="Proteomes" id="UP000294562">
    <property type="component" value="Unassembled WGS sequence"/>
</dbReference>
<evidence type="ECO:0000256" key="1">
    <source>
        <dbReference type="SAM" id="SignalP"/>
    </source>
</evidence>
<dbReference type="RefSeq" id="WP_133341865.1">
    <property type="nucleotide sequence ID" value="NZ_SMZO01000008.1"/>
</dbReference>
<gene>
    <name evidence="2" type="ORF">E2L05_05340</name>
</gene>
<sequence length="114" mass="12126">MIKKQESTVFANGISLALAFSSLAAIANAASCPASAPEGYKWLSGYVDEFRATGTVSSWFADSRAQFPDDIALLGLQAYFDTDGDITAARQLFLERGGSDEAFSIAMACAQIKQ</sequence>
<evidence type="ECO:0000313" key="3">
    <source>
        <dbReference type="Proteomes" id="UP000294562"/>
    </source>
</evidence>
<reference evidence="2 3" key="1">
    <citation type="submission" date="2019-03" db="EMBL/GenBank/DDBJ databases">
        <title>Rhodobacteraceae bacterium SM1902, a new member of the family Rhodobacteraceae isolated from Yantai.</title>
        <authorList>
            <person name="Sun Y."/>
        </authorList>
    </citation>
    <scope>NUCLEOTIDE SEQUENCE [LARGE SCALE GENOMIC DNA]</scope>
    <source>
        <strain evidence="2 3">SM1902</strain>
    </source>
</reference>
<dbReference type="AlphaFoldDB" id="A0A4R6B2X4"/>
<keyword evidence="1" id="KW-0732">Signal</keyword>
<evidence type="ECO:0008006" key="4">
    <source>
        <dbReference type="Google" id="ProtNLM"/>
    </source>
</evidence>
<name>A0A4R6B2X4_9RHOB</name>
<proteinExistence type="predicted"/>
<feature type="signal peptide" evidence="1">
    <location>
        <begin position="1"/>
        <end position="29"/>
    </location>
</feature>